<reference evidence="3 4" key="1">
    <citation type="submission" date="2023-10" db="EMBL/GenBank/DDBJ databases">
        <title>Psychrosphaera aquimaarina strain SW33 isolated from seawater.</title>
        <authorList>
            <person name="Bayburt H."/>
            <person name="Kim J.M."/>
            <person name="Choi B.J."/>
            <person name="Jeon C.O."/>
        </authorList>
    </citation>
    <scope>NUCLEOTIDE SEQUENCE [LARGE SCALE GENOMIC DNA]</scope>
    <source>
        <strain evidence="3 4">KCTC 52743</strain>
    </source>
</reference>
<dbReference type="CDD" id="cd00118">
    <property type="entry name" value="LysM"/>
    <property type="match status" value="2"/>
</dbReference>
<dbReference type="PROSITE" id="PS50293">
    <property type="entry name" value="TPR_REGION"/>
    <property type="match status" value="1"/>
</dbReference>
<dbReference type="NCBIfam" id="TIGR02521">
    <property type="entry name" value="type_IV_pilW"/>
    <property type="match status" value="1"/>
</dbReference>
<name>A0ABU3R148_9GAMM</name>
<dbReference type="Pfam" id="PF13431">
    <property type="entry name" value="TPR_17"/>
    <property type="match status" value="2"/>
</dbReference>
<dbReference type="PROSITE" id="PS50005">
    <property type="entry name" value="TPR"/>
    <property type="match status" value="3"/>
</dbReference>
<dbReference type="PROSITE" id="PS51782">
    <property type="entry name" value="LYSM"/>
    <property type="match status" value="2"/>
</dbReference>
<dbReference type="InterPro" id="IPR013360">
    <property type="entry name" value="Pilus_4_PilW"/>
</dbReference>
<dbReference type="PROSITE" id="PS51257">
    <property type="entry name" value="PROKAR_LIPOPROTEIN"/>
    <property type="match status" value="1"/>
</dbReference>
<keyword evidence="1" id="KW-0802">TPR repeat</keyword>
<feature type="domain" description="LysM" evidence="2">
    <location>
        <begin position="369"/>
        <end position="412"/>
    </location>
</feature>
<dbReference type="SMART" id="SM00257">
    <property type="entry name" value="LysM"/>
    <property type="match status" value="2"/>
</dbReference>
<dbReference type="Pfam" id="PF01476">
    <property type="entry name" value="LysM"/>
    <property type="match status" value="2"/>
</dbReference>
<dbReference type="PANTHER" id="PTHR12558">
    <property type="entry name" value="CELL DIVISION CYCLE 16,23,27"/>
    <property type="match status" value="1"/>
</dbReference>
<sequence>MLRTAIYCLGLALLTGCVTEQSYVDSNQKVRALAFDKEDAAKSRLLLGLGYLRNNNYPQAKFNLDKALEYAPNRADVHYSLAYYYQAVGEVERAEQSYQSSLKIEPNNPDTLNNYGVFLCELGDHQQATIQFKRAIATPSYTQVAESYENMALCVLKSDDFDSAVSYLTTSYQHNPNRSETLINLISLQYALGNMPVAFDLYEHHLSHFDGTSSSLLLGVLLESSAGRYDIAEQFRKRLTTEFPLSRENLLLNADLLSESVFEQRKHRYLQLQRRNNTIGGVIVAKSKKSSSLKPNTNASVMNVNKKSEQEASPALVVNPNSVHSVVGIGKDLSLPEETIISQQGENSGIEIIERVPILDINVDNVEIPRYTVQYGENLYRVSIKFNVQISALMKWNKLKKQQINVGDKLYVRNPDVFYTVKETNNLSTIADKLNVPLDKLMQWNNVKQDGVVTAGTKILKVEVEQL</sequence>
<dbReference type="InterPro" id="IPR018392">
    <property type="entry name" value="LysM"/>
</dbReference>
<dbReference type="EMBL" id="JAWCUA010000007">
    <property type="protein sequence ID" value="MDU0113402.1"/>
    <property type="molecule type" value="Genomic_DNA"/>
</dbReference>
<evidence type="ECO:0000256" key="1">
    <source>
        <dbReference type="PROSITE-ProRule" id="PRU00339"/>
    </source>
</evidence>
<dbReference type="SUPFAM" id="SSF54106">
    <property type="entry name" value="LysM domain"/>
    <property type="match status" value="2"/>
</dbReference>
<dbReference type="InterPro" id="IPR011990">
    <property type="entry name" value="TPR-like_helical_dom_sf"/>
</dbReference>
<comment type="caution">
    <text evidence="3">The sequence shown here is derived from an EMBL/GenBank/DDBJ whole genome shotgun (WGS) entry which is preliminary data.</text>
</comment>
<dbReference type="Proteomes" id="UP001257914">
    <property type="component" value="Unassembled WGS sequence"/>
</dbReference>
<evidence type="ECO:0000259" key="2">
    <source>
        <dbReference type="PROSITE" id="PS51782"/>
    </source>
</evidence>
<dbReference type="PANTHER" id="PTHR12558:SF13">
    <property type="entry name" value="CELL DIVISION CYCLE PROTEIN 27 HOMOLOG"/>
    <property type="match status" value="1"/>
</dbReference>
<feature type="repeat" description="TPR" evidence="1">
    <location>
        <begin position="41"/>
        <end position="74"/>
    </location>
</feature>
<accession>A0ABU3R148</accession>
<keyword evidence="4" id="KW-1185">Reference proteome</keyword>
<feature type="repeat" description="TPR" evidence="1">
    <location>
        <begin position="145"/>
        <end position="178"/>
    </location>
</feature>
<protein>
    <submittedName>
        <fullName evidence="3">Type IV pilus biogenesis/stability protein PilW</fullName>
    </submittedName>
</protein>
<dbReference type="SUPFAM" id="SSF48452">
    <property type="entry name" value="TPR-like"/>
    <property type="match status" value="1"/>
</dbReference>
<dbReference type="Gene3D" id="3.10.350.10">
    <property type="entry name" value="LysM domain"/>
    <property type="match status" value="2"/>
</dbReference>
<feature type="domain" description="LysM" evidence="2">
    <location>
        <begin position="417"/>
        <end position="461"/>
    </location>
</feature>
<organism evidence="3 4">
    <name type="scientific">Psychrosphaera aquimarina</name>
    <dbReference type="NCBI Taxonomy" id="2044854"/>
    <lineage>
        <taxon>Bacteria</taxon>
        <taxon>Pseudomonadati</taxon>
        <taxon>Pseudomonadota</taxon>
        <taxon>Gammaproteobacteria</taxon>
        <taxon>Alteromonadales</taxon>
        <taxon>Pseudoalteromonadaceae</taxon>
        <taxon>Psychrosphaera</taxon>
    </lineage>
</organism>
<dbReference type="Gene3D" id="1.25.40.10">
    <property type="entry name" value="Tetratricopeptide repeat domain"/>
    <property type="match status" value="1"/>
</dbReference>
<dbReference type="InterPro" id="IPR036779">
    <property type="entry name" value="LysM_dom_sf"/>
</dbReference>
<dbReference type="RefSeq" id="WP_315947003.1">
    <property type="nucleotide sequence ID" value="NZ_JAWCUA010000007.1"/>
</dbReference>
<feature type="repeat" description="TPR" evidence="1">
    <location>
        <begin position="75"/>
        <end position="108"/>
    </location>
</feature>
<proteinExistence type="predicted"/>
<evidence type="ECO:0000313" key="3">
    <source>
        <dbReference type="EMBL" id="MDU0113402.1"/>
    </source>
</evidence>
<dbReference type="InterPro" id="IPR019734">
    <property type="entry name" value="TPR_rpt"/>
</dbReference>
<evidence type="ECO:0000313" key="4">
    <source>
        <dbReference type="Proteomes" id="UP001257914"/>
    </source>
</evidence>
<gene>
    <name evidence="3" type="primary">pilW</name>
    <name evidence="3" type="ORF">RT723_10420</name>
</gene>
<dbReference type="SMART" id="SM00028">
    <property type="entry name" value="TPR"/>
    <property type="match status" value="5"/>
</dbReference>